<comment type="similarity">
    <text evidence="9">Belongs to the sodium:neurotransmitter symporter (SNF) (TC 2.A.22) family.</text>
</comment>
<evidence type="ECO:0000256" key="6">
    <source>
        <dbReference type="ARBA" id="ARBA00023136"/>
    </source>
</evidence>
<feature type="binding site" evidence="7">
    <location>
        <position position="446"/>
    </location>
    <ligand>
        <name>Na(+)</name>
        <dbReference type="ChEBI" id="CHEBI:29101"/>
        <label>1</label>
    </ligand>
</feature>
<dbReference type="GO" id="GO:0005332">
    <property type="term" value="F:gamma-aminobutyric acid:sodium:chloride symporter activity"/>
    <property type="evidence" value="ECO:0007669"/>
    <property type="project" value="TreeGrafter"/>
</dbReference>
<feature type="transmembrane region" description="Helical" evidence="10">
    <location>
        <begin position="98"/>
        <end position="124"/>
    </location>
</feature>
<keyword evidence="7" id="KW-0479">Metal-binding</keyword>
<proteinExistence type="inferred from homology"/>
<feature type="transmembrane region" description="Helical" evidence="10">
    <location>
        <begin position="506"/>
        <end position="530"/>
    </location>
</feature>
<gene>
    <name evidence="11" type="primary">RvY_05404-1</name>
    <name evidence="11" type="synonym">RvY_05404.1</name>
    <name evidence="11" type="ORF">RvY_05404</name>
</gene>
<feature type="binding site" evidence="7">
    <location>
        <position position="74"/>
    </location>
    <ligand>
        <name>Na(+)</name>
        <dbReference type="ChEBI" id="CHEBI:29101"/>
        <label>1</label>
    </ligand>
</feature>
<keyword evidence="6 10" id="KW-0472">Membrane</keyword>
<feature type="binding site" evidence="7">
    <location>
        <position position="81"/>
    </location>
    <ligand>
        <name>Na(+)</name>
        <dbReference type="ChEBI" id="CHEBI:29101"/>
        <label>1</label>
    </ligand>
</feature>
<feature type="transmembrane region" description="Helical" evidence="10">
    <location>
        <begin position="145"/>
        <end position="170"/>
    </location>
</feature>
<evidence type="ECO:0000256" key="3">
    <source>
        <dbReference type="ARBA" id="ARBA00022692"/>
    </source>
</evidence>
<dbReference type="SUPFAM" id="SSF161070">
    <property type="entry name" value="SNF-like"/>
    <property type="match status" value="1"/>
</dbReference>
<comment type="caution">
    <text evidence="11">The sequence shown here is derived from an EMBL/GenBank/DDBJ whole genome shotgun (WGS) entry which is preliminary data.</text>
</comment>
<feature type="transmembrane region" description="Helical" evidence="10">
    <location>
        <begin position="372"/>
        <end position="397"/>
    </location>
</feature>
<dbReference type="AlphaFoldDB" id="A0A1D1UUY3"/>
<evidence type="ECO:0000256" key="2">
    <source>
        <dbReference type="ARBA" id="ARBA00022448"/>
    </source>
</evidence>
<dbReference type="Proteomes" id="UP000186922">
    <property type="component" value="Unassembled WGS sequence"/>
</dbReference>
<dbReference type="PANTHER" id="PTHR11616">
    <property type="entry name" value="SODIUM/CHLORIDE DEPENDENT TRANSPORTER"/>
    <property type="match status" value="1"/>
</dbReference>
<evidence type="ECO:0000256" key="8">
    <source>
        <dbReference type="PIRSR" id="PIRSR600175-2"/>
    </source>
</evidence>
<comment type="subcellular location">
    <subcellularLocation>
        <location evidence="1">Membrane</location>
        <topology evidence="1">Multi-pass membrane protein</topology>
    </subcellularLocation>
</comment>
<evidence type="ECO:0000256" key="5">
    <source>
        <dbReference type="ARBA" id="ARBA00022989"/>
    </source>
</evidence>
<evidence type="ECO:0000313" key="11">
    <source>
        <dbReference type="EMBL" id="GAU93469.1"/>
    </source>
</evidence>
<dbReference type="EMBL" id="BDGG01000002">
    <property type="protein sequence ID" value="GAU93469.1"/>
    <property type="molecule type" value="Genomic_DNA"/>
</dbReference>
<feature type="disulfide bond" evidence="8">
    <location>
        <begin position="183"/>
        <end position="192"/>
    </location>
</feature>
<dbReference type="PROSITE" id="PS00610">
    <property type="entry name" value="NA_NEUROTRAN_SYMP_1"/>
    <property type="match status" value="1"/>
</dbReference>
<reference evidence="11 12" key="1">
    <citation type="journal article" date="2016" name="Nat. Commun.">
        <title>Extremotolerant tardigrade genome and improved radiotolerance of human cultured cells by tardigrade-unique protein.</title>
        <authorList>
            <person name="Hashimoto T."/>
            <person name="Horikawa D.D."/>
            <person name="Saito Y."/>
            <person name="Kuwahara H."/>
            <person name="Kozuka-Hata H."/>
            <person name="Shin-I T."/>
            <person name="Minakuchi Y."/>
            <person name="Ohishi K."/>
            <person name="Motoyama A."/>
            <person name="Aizu T."/>
            <person name="Enomoto A."/>
            <person name="Kondo K."/>
            <person name="Tanaka S."/>
            <person name="Hara Y."/>
            <person name="Koshikawa S."/>
            <person name="Sagara H."/>
            <person name="Miura T."/>
            <person name="Yokobori S."/>
            <person name="Miyagawa K."/>
            <person name="Suzuki Y."/>
            <person name="Kubo T."/>
            <person name="Oyama M."/>
            <person name="Kohara Y."/>
            <person name="Fujiyama A."/>
            <person name="Arakawa K."/>
            <person name="Katayama T."/>
            <person name="Toyoda A."/>
            <person name="Kunieda T."/>
        </authorList>
    </citation>
    <scope>NUCLEOTIDE SEQUENCE [LARGE SCALE GENOMIC DNA]</scope>
    <source>
        <strain evidence="11 12">YOKOZUNA-1</strain>
    </source>
</reference>
<accession>A0A1D1UUY3</accession>
<feature type="binding site" evidence="7">
    <location>
        <position position="447"/>
    </location>
    <ligand>
        <name>Na(+)</name>
        <dbReference type="ChEBI" id="CHEBI:29101"/>
        <label>1</label>
    </ligand>
</feature>
<evidence type="ECO:0000256" key="9">
    <source>
        <dbReference type="RuleBase" id="RU003732"/>
    </source>
</evidence>
<feature type="binding site" evidence="7">
    <location>
        <position position="346"/>
    </location>
    <ligand>
        <name>Na(+)</name>
        <dbReference type="ChEBI" id="CHEBI:29101"/>
        <label>1</label>
    </ligand>
</feature>
<keyword evidence="8" id="KW-1015">Disulfide bond</keyword>
<organism evidence="11 12">
    <name type="scientific">Ramazzottius varieornatus</name>
    <name type="common">Water bear</name>
    <name type="synonym">Tardigrade</name>
    <dbReference type="NCBI Taxonomy" id="947166"/>
    <lineage>
        <taxon>Eukaryota</taxon>
        <taxon>Metazoa</taxon>
        <taxon>Ecdysozoa</taxon>
        <taxon>Tardigrada</taxon>
        <taxon>Eutardigrada</taxon>
        <taxon>Parachela</taxon>
        <taxon>Hypsibioidea</taxon>
        <taxon>Ramazzottiidae</taxon>
        <taxon>Ramazzottius</taxon>
    </lineage>
</organism>
<dbReference type="PRINTS" id="PR00176">
    <property type="entry name" value="NANEUSMPORT"/>
</dbReference>
<evidence type="ECO:0000256" key="4">
    <source>
        <dbReference type="ARBA" id="ARBA00022847"/>
    </source>
</evidence>
<evidence type="ECO:0000256" key="1">
    <source>
        <dbReference type="ARBA" id="ARBA00004141"/>
    </source>
</evidence>
<dbReference type="PANTHER" id="PTHR11616:SF325">
    <property type="entry name" value="TRANSPORTER"/>
    <property type="match status" value="1"/>
</dbReference>
<keyword evidence="7" id="KW-0915">Sodium</keyword>
<evidence type="ECO:0000256" key="10">
    <source>
        <dbReference type="SAM" id="Phobius"/>
    </source>
</evidence>
<keyword evidence="2 9" id="KW-0813">Transport</keyword>
<evidence type="ECO:0000313" key="12">
    <source>
        <dbReference type="Proteomes" id="UP000186922"/>
    </source>
</evidence>
<dbReference type="OrthoDB" id="6581954at2759"/>
<feature type="transmembrane region" description="Helical" evidence="10">
    <location>
        <begin position="475"/>
        <end position="500"/>
    </location>
</feature>
<feature type="transmembrane region" description="Helical" evidence="10">
    <location>
        <begin position="589"/>
        <end position="611"/>
    </location>
</feature>
<name>A0A1D1UUY3_RAMVA</name>
<protein>
    <recommendedName>
        <fullName evidence="9">Transporter</fullName>
    </recommendedName>
</protein>
<feature type="binding site" evidence="7">
    <location>
        <position position="443"/>
    </location>
    <ligand>
        <name>Na(+)</name>
        <dbReference type="ChEBI" id="CHEBI:29101"/>
        <label>1</label>
    </ligand>
</feature>
<keyword evidence="12" id="KW-1185">Reference proteome</keyword>
<dbReference type="Pfam" id="PF00209">
    <property type="entry name" value="SNF"/>
    <property type="match status" value="1"/>
</dbReference>
<feature type="transmembrane region" description="Helical" evidence="10">
    <location>
        <begin position="335"/>
        <end position="360"/>
    </location>
</feature>
<feature type="transmembrane region" description="Helical" evidence="10">
    <location>
        <begin position="551"/>
        <end position="569"/>
    </location>
</feature>
<dbReference type="InterPro" id="IPR000175">
    <property type="entry name" value="Na/ntran_symport"/>
</dbReference>
<dbReference type="GO" id="GO:0046872">
    <property type="term" value="F:metal ion binding"/>
    <property type="evidence" value="ECO:0007669"/>
    <property type="project" value="UniProtKB-KW"/>
</dbReference>
<sequence length="660" mass="74243">MAKTKRGNHAANSRDEVDLLIYKNGNGEGIVAARDYEAGTTLPVEKTTTDQTDGHSKARPQWGSKYEFILSHIGCCIGLGNVWRFPYVVYKNGGGAFFIPYFLCLITTGVPIVFLEIAVGQYFATGGISCWDISPIMRGIGYGTTLMAGWLNVYYIVVLAWGILYLYYILAYASTGHLPWSTCDNDWNTPRCSDNLMVNFNTTAQSDTEFADTTRNPNSMASYATSPAHLNSSLPKIDSITEFWENKILKISSGVDEVGAVQWQLAVTLLLVWILCYFSIWKGVKSSGKVVYFTALFPYVMLIILFFRGVTLENAGMGIAYYLTPDLEKLASPSVWVGAVTQVFFSYAIALGSLTALGSYNKFDYNCYKHSLALCACDSLTSFFAGFVVFSVLGFMAGEMGVEVKDVAEQGPGLAFITYPKAATQMPLGALWASLFFVMLLFLGVDSQFVTMEGFFTAIIDIYPRIFRRRYSKEIFILIMCVIWYLIGLTMITRGGMYVFEIFDTYAASGMALLWCAFWECVCIGWFYGADRFYEDIRRMLGFRINPWMKWCWKYLGPIFTMSVMLFAIARSERLTYKRPEGVYVYPDWAQAAGWLLALSSMIIIPLYAFYRIIREKGSLRERLRAAMSSTIKERPEALEVREREALLGTSLPTHPNGAM</sequence>
<feature type="transmembrane region" description="Helical" evidence="10">
    <location>
        <begin position="66"/>
        <end position="86"/>
    </location>
</feature>
<keyword evidence="3 9" id="KW-0812">Transmembrane</keyword>
<feature type="transmembrane region" description="Helical" evidence="10">
    <location>
        <begin position="290"/>
        <end position="307"/>
    </location>
</feature>
<feature type="transmembrane region" description="Helical" evidence="10">
    <location>
        <begin position="260"/>
        <end position="278"/>
    </location>
</feature>
<feature type="transmembrane region" description="Helical" evidence="10">
    <location>
        <begin position="430"/>
        <end position="463"/>
    </location>
</feature>
<dbReference type="STRING" id="947166.A0A1D1UUY3"/>
<dbReference type="GO" id="GO:0005886">
    <property type="term" value="C:plasma membrane"/>
    <property type="evidence" value="ECO:0007669"/>
    <property type="project" value="TreeGrafter"/>
</dbReference>
<dbReference type="InterPro" id="IPR037272">
    <property type="entry name" value="SNS_sf"/>
</dbReference>
<dbReference type="PROSITE" id="PS50267">
    <property type="entry name" value="NA_NEUROTRAN_SYMP_3"/>
    <property type="match status" value="1"/>
</dbReference>
<keyword evidence="5 10" id="KW-1133">Transmembrane helix</keyword>
<evidence type="ECO:0000256" key="7">
    <source>
        <dbReference type="PIRSR" id="PIRSR600175-1"/>
    </source>
</evidence>
<keyword evidence="4 9" id="KW-0769">Symport</keyword>
<dbReference type="CDD" id="cd11496">
    <property type="entry name" value="SLC6sbd-TauT-like"/>
    <property type="match status" value="1"/>
</dbReference>